<reference evidence="2" key="3">
    <citation type="submission" date="2025-08" db="UniProtKB">
        <authorList>
            <consortium name="Ensembl"/>
        </authorList>
    </citation>
    <scope>IDENTIFICATION</scope>
    <source>
        <strain evidence="2">Brown Norway</strain>
    </source>
</reference>
<dbReference type="OMA" id="GTHQGDT"/>
<dbReference type="FunCoup" id="A0A0G2K7M4">
    <property type="interactions" value="155"/>
</dbReference>
<dbReference type="STRING" id="10116.ENSRNOP00000074267"/>
<dbReference type="Reactome" id="R-RNO-8964046">
    <property type="pathway name" value="VLDL clearance"/>
</dbReference>
<dbReference type="InterPro" id="IPR026158">
    <property type="entry name" value="ApolipoprotB_rcpt"/>
</dbReference>
<dbReference type="Bgee" id="ENSRNOG00000017403">
    <property type="expression patterns" value="Expressed in spleen and 19 other cell types or tissues"/>
</dbReference>
<feature type="compositionally biased region" description="Polar residues" evidence="1">
    <location>
        <begin position="866"/>
        <end position="877"/>
    </location>
</feature>
<feature type="region of interest" description="Disordered" evidence="1">
    <location>
        <begin position="558"/>
        <end position="589"/>
    </location>
</feature>
<feature type="region of interest" description="Disordered" evidence="1">
    <location>
        <begin position="112"/>
        <end position="189"/>
    </location>
</feature>
<feature type="compositionally biased region" description="Basic and acidic residues" evidence="1">
    <location>
        <begin position="460"/>
        <end position="475"/>
    </location>
</feature>
<dbReference type="AGR" id="RGD:1565169"/>
<feature type="compositionally biased region" description="Basic and acidic residues" evidence="1">
    <location>
        <begin position="562"/>
        <end position="581"/>
    </location>
</feature>
<accession>A0A0G2K7M4</accession>
<dbReference type="GeneTree" id="ENSGT00530000065031"/>
<feature type="compositionally biased region" description="Basic and acidic residues" evidence="1">
    <location>
        <begin position="722"/>
        <end position="731"/>
    </location>
</feature>
<evidence type="ECO:0000313" key="4">
    <source>
        <dbReference type="RGD" id="1565169"/>
    </source>
</evidence>
<feature type="compositionally biased region" description="Basic and acidic residues" evidence="1">
    <location>
        <begin position="141"/>
        <end position="165"/>
    </location>
</feature>
<evidence type="ECO:0000313" key="2">
    <source>
        <dbReference type="Ensembl" id="ENSRNOP00000074267.1"/>
    </source>
</evidence>
<dbReference type="GO" id="GO:0005813">
    <property type="term" value="C:centrosome"/>
    <property type="evidence" value="ECO:0000266"/>
    <property type="project" value="RGD"/>
</dbReference>
<feature type="region of interest" description="Disordered" evidence="1">
    <location>
        <begin position="620"/>
        <end position="661"/>
    </location>
</feature>
<dbReference type="RGD" id="1565169">
    <property type="gene designation" value="Apobr"/>
</dbReference>
<dbReference type="GO" id="GO:0030229">
    <property type="term" value="F:very-low-density lipoprotein particle receptor activity"/>
    <property type="evidence" value="ECO:0000266"/>
    <property type="project" value="RGD"/>
</dbReference>
<organism evidence="2 3">
    <name type="scientific">Rattus norvegicus</name>
    <name type="common">Rat</name>
    <dbReference type="NCBI Taxonomy" id="10116"/>
    <lineage>
        <taxon>Eukaryota</taxon>
        <taxon>Metazoa</taxon>
        <taxon>Chordata</taxon>
        <taxon>Craniata</taxon>
        <taxon>Vertebrata</taxon>
        <taxon>Euteleostomi</taxon>
        <taxon>Mammalia</taxon>
        <taxon>Eutheria</taxon>
        <taxon>Euarchontoglires</taxon>
        <taxon>Glires</taxon>
        <taxon>Rodentia</taxon>
        <taxon>Myomorpha</taxon>
        <taxon>Muroidea</taxon>
        <taxon>Muridae</taxon>
        <taxon>Murinae</taxon>
        <taxon>Rattus</taxon>
    </lineage>
</organism>
<protein>
    <submittedName>
        <fullName evidence="2">Apolipoprotein B receptor</fullName>
    </submittedName>
</protein>
<reference evidence="5" key="1">
    <citation type="journal article" date="2012" name="Nat. Commun.">
        <title>Quantitative maps of protein phosphorylation sites across 14 different rat organs and tissues.</title>
        <authorList>
            <person name="Lundby A."/>
            <person name="Secher A."/>
            <person name="Lage K."/>
            <person name="Nordsborg N.B."/>
            <person name="Dmytriyev A."/>
            <person name="Lundby C."/>
            <person name="Olsen J.V."/>
        </authorList>
    </citation>
    <scope>IDENTIFICATION BY MASS SPECTROMETRY [LARGE SCALE ANALYSIS]</scope>
</reference>
<name>A0A0G2K7M4_RAT</name>
<feature type="compositionally biased region" description="Basic residues" evidence="1">
    <location>
        <begin position="928"/>
        <end position="937"/>
    </location>
</feature>
<dbReference type="InParanoid" id="A0A0G2K7M4"/>
<evidence type="ECO:0007829" key="5">
    <source>
        <dbReference type="PubMed" id="22673903"/>
    </source>
</evidence>
<dbReference type="Ensembl" id="ENSRNOT00000091065.3">
    <property type="protein sequence ID" value="ENSRNOP00000074267.1"/>
    <property type="gene ID" value="ENSRNOG00000017403.8"/>
</dbReference>
<evidence type="ECO:0000313" key="3">
    <source>
        <dbReference type="Proteomes" id="UP000002494"/>
    </source>
</evidence>
<dbReference type="GO" id="GO:0006869">
    <property type="term" value="P:lipid transport"/>
    <property type="evidence" value="ECO:0007669"/>
    <property type="project" value="InterPro"/>
</dbReference>
<reference evidence="2" key="4">
    <citation type="submission" date="2025-09" db="UniProtKB">
        <authorList>
            <consortium name="Ensembl"/>
        </authorList>
    </citation>
    <scope>IDENTIFICATION</scope>
    <source>
        <strain evidence="2">Brown Norway</strain>
    </source>
</reference>
<feature type="region of interest" description="Disordered" evidence="1">
    <location>
        <begin position="225"/>
        <end position="263"/>
    </location>
</feature>
<dbReference type="GO" id="GO:0006641">
    <property type="term" value="P:triglyceride metabolic process"/>
    <property type="evidence" value="ECO:0000266"/>
    <property type="project" value="RGD"/>
</dbReference>
<feature type="region of interest" description="Disordered" evidence="1">
    <location>
        <begin position="387"/>
        <end position="475"/>
    </location>
</feature>
<feature type="compositionally biased region" description="Polar residues" evidence="1">
    <location>
        <begin position="296"/>
        <end position="307"/>
    </location>
</feature>
<evidence type="ECO:0000256" key="1">
    <source>
        <dbReference type="SAM" id="MobiDB-lite"/>
    </source>
</evidence>
<dbReference type="GO" id="GO:0016020">
    <property type="term" value="C:membrane"/>
    <property type="evidence" value="ECO:0000318"/>
    <property type="project" value="GO_Central"/>
</dbReference>
<feature type="compositionally biased region" description="Low complexity" evidence="1">
    <location>
        <begin position="911"/>
        <end position="927"/>
    </location>
</feature>
<dbReference type="PANTHER" id="PTHR15964">
    <property type="entry name" value="APOLIPOPROTEIN B48 RECEPTOR"/>
    <property type="match status" value="1"/>
</dbReference>
<feature type="region of interest" description="Disordered" evidence="1">
    <location>
        <begin position="484"/>
        <end position="503"/>
    </location>
</feature>
<dbReference type="GO" id="GO:0030226">
    <property type="term" value="F:apolipoprotein receptor activity"/>
    <property type="evidence" value="ECO:0000266"/>
    <property type="project" value="RGD"/>
</dbReference>
<feature type="region of interest" description="Disordered" evidence="1">
    <location>
        <begin position="511"/>
        <end position="537"/>
    </location>
</feature>
<proteinExistence type="evidence at protein level"/>
<feature type="compositionally biased region" description="Basic and acidic residues" evidence="1">
    <location>
        <begin position="809"/>
        <end position="842"/>
    </location>
</feature>
<dbReference type="GO" id="GO:0042803">
    <property type="term" value="F:protein homodimerization activity"/>
    <property type="evidence" value="ECO:0000266"/>
    <property type="project" value="RGD"/>
</dbReference>
<dbReference type="Proteomes" id="UP000002494">
    <property type="component" value="Chromosome 1"/>
</dbReference>
<feature type="region of interest" description="Disordered" evidence="1">
    <location>
        <begin position="285"/>
        <end position="314"/>
    </location>
</feature>
<dbReference type="GO" id="GO:0005886">
    <property type="term" value="C:plasma membrane"/>
    <property type="evidence" value="ECO:0000266"/>
    <property type="project" value="RGD"/>
</dbReference>
<dbReference type="OrthoDB" id="9450656at2759"/>
<feature type="region of interest" description="Disordered" evidence="1">
    <location>
        <begin position="330"/>
        <end position="352"/>
    </location>
</feature>
<feature type="compositionally biased region" description="Acidic residues" evidence="1">
    <location>
        <begin position="410"/>
        <end position="420"/>
    </location>
</feature>
<dbReference type="ExpressionAtlas" id="A0A0G2K7M4">
    <property type="expression patterns" value="baseline and differential"/>
</dbReference>
<sequence length="1016" mass="111080">MGPGVEIRQGGTGEEEVSWVLGRTGLHSWVGTDGHCELSGPTETCRMDFLRLRLPGLHQALRGALDSFSAFVSYLIGDTVPTVERQPQAAEELGEVTEGKVVGEETQEVLDGLRSGQSERVGAPEESIRCQEGSLAGEQTWEWRADSSTRPRAERQDTGSRKAAEGARGQEPSVSLKPEAERGTLRDRSSDIAQELWEHGEEEASNGELLRTCKQKEEEEVVKAEVVKATEPGMARGVESQPTWHSKPEESAGTEGQNVTDDRKEIDCVAKDVVAEVEWFGAKGADKEEERMVPTRNGQSARAQGTQCPGAESEDWAMLSREAWTVSGREEADNLGIQEAEYGSDPGDNIPEATGRVWVLEEAGKGDQQDEVDEKREAEARLLIQTWEAERTGEMTEGQIARSGAVGDQETGDSFEDEERQDLATRDNGVSLEEEVQAKESSREKRSHWATEAILVSDTGVKDEPDREDSPGAKTEELFVGEKSEAVQMTPEESRVKVAEGQELELMRCSQTLTKQHEEGQEGQEETSRAPDLSPEGLLSLKEYPRCVEFADPELEAWGNLNKDEDSRNSQEVKTHAEAGKDQSATEQTVEVQAEGGQEAQWSEVFGSGGEEELTCIAFNPELEGSQGTEAGTGPSVEESKPTENEAAEEEEAVVPWEADGACRERRLEEVAPSLQDREDTQTGYLADEIIVGTRTVDAEEGPRWEGGLAPDMELGKAWYSEGREEAGRDTELEEATEKQSGQEVGLEDSAEEKVSGYDTQETDGMGEGEQVQMETSVMAEGIRGADGVTLGSQAERAEGSKTTMETEQLLRDQILLKEEAGGGQSREPKGHISEGEIQKLQEEEDARIGAQRTEIQETYPGLDDSSGQEGQQTLQIPTVAMPGPSESAEATAGAPGDVHSNWNEAPLPGSRLDVSVPRSRVLLSRSSSRRRSRPSFRRISVPEPQWDPPSPQPQEELPFPEQSPPRLEETPELSATKPEGTPVPVRRKVLGQGFGFAHPGMMQELQARLSQPKPQ</sequence>
<gene>
    <name evidence="2 4" type="primary">Apobr</name>
</gene>
<feature type="region of interest" description="Disordered" evidence="1">
    <location>
        <begin position="784"/>
        <end position="996"/>
    </location>
</feature>
<feature type="compositionally biased region" description="Basic and acidic residues" evidence="1">
    <location>
        <begin position="178"/>
        <end position="189"/>
    </location>
</feature>
<dbReference type="SMR" id="A0A0G2K7M4"/>
<reference evidence="2" key="2">
    <citation type="submission" date="2024-01" db="EMBL/GenBank/DDBJ databases">
        <title>GRCr8: a new rat reference genome assembly contstructed from accurate long reads and long range scaffolding.</title>
        <authorList>
            <person name="Doris P.A."/>
            <person name="Kalbfleisch T."/>
            <person name="Li K."/>
            <person name="Howe K."/>
            <person name="Wood J."/>
        </authorList>
    </citation>
    <scope>NUCLEOTIDE SEQUENCE [LARGE SCALE GENOMIC DNA]</scope>
    <source>
        <strain evidence="2">Brown Norway</strain>
    </source>
</reference>
<feature type="region of interest" description="Disordered" evidence="1">
    <location>
        <begin position="722"/>
        <end position="769"/>
    </location>
</feature>
<feature type="compositionally biased region" description="Basic and acidic residues" evidence="1">
    <location>
        <begin position="436"/>
        <end position="449"/>
    </location>
</feature>
<dbReference type="PANTHER" id="PTHR15964:SF0">
    <property type="entry name" value="APOLIPOPROTEIN B RECEPTOR"/>
    <property type="match status" value="1"/>
</dbReference>
<dbReference type="AlphaFoldDB" id="A0A0G2K7M4"/>
<keyword evidence="3" id="KW-1185">Reference proteome</keyword>